<evidence type="ECO:0000313" key="1">
    <source>
        <dbReference type="EMBL" id="CAB4177239.1"/>
    </source>
</evidence>
<sequence length="302" mass="32724">MIDEVSMNLSGYTLQQDRATYLSAAVTTTTSTSASPLILSLGSTENLGKGIIEIDEELLWVDSYDRVGGTATISPYGRGYLGTTAATHTADSKVTIAPTFPRFAVKRAINDTISAVGSSIFAADTTTITSNAAVAAFRLPTTGTTLNIRNILSIAYQSIGASKEWIPIRTWRFDGNANSTAFTSGQTISIYDVVPSGRTIQIVYAKDPTPFTTNADVFTTQTGLPESCKDLIILGATYRLLSNLDPARASMISPQADETDSKRPYGSSQSITKQIYALFNQRLTEEIKKQQDIYPIRIHYSL</sequence>
<reference evidence="1" key="1">
    <citation type="submission" date="2020-05" db="EMBL/GenBank/DDBJ databases">
        <authorList>
            <person name="Chiriac C."/>
            <person name="Salcher M."/>
            <person name="Ghai R."/>
            <person name="Kavagutti S V."/>
        </authorList>
    </citation>
    <scope>NUCLEOTIDE SEQUENCE</scope>
</reference>
<name>A0A6J5PZK3_9CAUD</name>
<dbReference type="InterPro" id="IPR056209">
    <property type="entry name" value="SU10_adaptor"/>
</dbReference>
<dbReference type="Pfam" id="PF24175">
    <property type="entry name" value="SU10_adaptor"/>
    <property type="match status" value="1"/>
</dbReference>
<accession>A0A6J5PZK3</accession>
<proteinExistence type="predicted"/>
<dbReference type="EMBL" id="LR796947">
    <property type="protein sequence ID" value="CAB4177239.1"/>
    <property type="molecule type" value="Genomic_DNA"/>
</dbReference>
<protein>
    <submittedName>
        <fullName evidence="1">Uncharacterized protein</fullName>
    </submittedName>
</protein>
<organism evidence="1">
    <name type="scientific">uncultured Caudovirales phage</name>
    <dbReference type="NCBI Taxonomy" id="2100421"/>
    <lineage>
        <taxon>Viruses</taxon>
        <taxon>Duplodnaviria</taxon>
        <taxon>Heunggongvirae</taxon>
        <taxon>Uroviricota</taxon>
        <taxon>Caudoviricetes</taxon>
        <taxon>Peduoviridae</taxon>
        <taxon>Maltschvirus</taxon>
        <taxon>Maltschvirus maltsch</taxon>
    </lineage>
</organism>
<gene>
    <name evidence="1" type="ORF">UFOVP999_2</name>
</gene>